<name>A0A4S4KT21_9APHY</name>
<dbReference type="GO" id="GO:0019843">
    <property type="term" value="F:rRNA binding"/>
    <property type="evidence" value="ECO:0007669"/>
    <property type="project" value="InterPro"/>
</dbReference>
<evidence type="ECO:0000313" key="7">
    <source>
        <dbReference type="Proteomes" id="UP000309038"/>
    </source>
</evidence>
<reference evidence="6 7" key="1">
    <citation type="submission" date="2019-02" db="EMBL/GenBank/DDBJ databases">
        <title>Genome sequencing of the rare red list fungi Phlebia centrifuga.</title>
        <authorList>
            <person name="Buettner E."/>
            <person name="Kellner H."/>
        </authorList>
    </citation>
    <scope>NUCLEOTIDE SEQUENCE [LARGE SCALE GENOMIC DNA]</scope>
    <source>
        <strain evidence="6 7">DSM 108282</strain>
    </source>
</reference>
<evidence type="ECO:0000259" key="5">
    <source>
        <dbReference type="Pfam" id="PF00347"/>
    </source>
</evidence>
<evidence type="ECO:0000256" key="1">
    <source>
        <dbReference type="ARBA" id="ARBA00009356"/>
    </source>
</evidence>
<feature type="domain" description="Large ribosomal subunit protein uL6 alpha-beta" evidence="5">
    <location>
        <begin position="144"/>
        <end position="207"/>
    </location>
</feature>
<keyword evidence="3 4" id="KW-0687">Ribonucleoprotein</keyword>
<dbReference type="InterPro" id="IPR002358">
    <property type="entry name" value="Ribosomal_uL6_CS"/>
</dbReference>
<dbReference type="PROSITE" id="PS00525">
    <property type="entry name" value="RIBOSOMAL_L6_1"/>
    <property type="match status" value="1"/>
</dbReference>
<dbReference type="GO" id="GO:0005762">
    <property type="term" value="C:mitochondrial large ribosomal subunit"/>
    <property type="evidence" value="ECO:0007669"/>
    <property type="project" value="TreeGrafter"/>
</dbReference>
<accession>A0A4S4KT21</accession>
<dbReference type="GO" id="GO:0003735">
    <property type="term" value="F:structural constituent of ribosome"/>
    <property type="evidence" value="ECO:0007669"/>
    <property type="project" value="InterPro"/>
</dbReference>
<evidence type="ECO:0000256" key="2">
    <source>
        <dbReference type="ARBA" id="ARBA00022980"/>
    </source>
</evidence>
<dbReference type="InterPro" id="IPR000702">
    <property type="entry name" value="Ribosomal_uL6-like"/>
</dbReference>
<keyword evidence="2 4" id="KW-0689">Ribosomal protein</keyword>
<dbReference type="AlphaFoldDB" id="A0A4S4KT21"/>
<dbReference type="InterPro" id="IPR036789">
    <property type="entry name" value="Ribosomal_uL6-like_a/b-dom_sf"/>
</dbReference>
<dbReference type="InterPro" id="IPR019906">
    <property type="entry name" value="Ribosomal_uL6_bac-type"/>
</dbReference>
<comment type="caution">
    <text evidence="6">The sequence shown here is derived from an EMBL/GenBank/DDBJ whole genome shotgun (WGS) entry which is preliminary data.</text>
</comment>
<dbReference type="GO" id="GO:0006412">
    <property type="term" value="P:translation"/>
    <property type="evidence" value="ECO:0007669"/>
    <property type="project" value="InterPro"/>
</dbReference>
<dbReference type="PIRSF" id="PIRSF002162">
    <property type="entry name" value="Ribosomal_L6"/>
    <property type="match status" value="1"/>
</dbReference>
<dbReference type="PANTHER" id="PTHR11655">
    <property type="entry name" value="60S/50S RIBOSOMAL PROTEIN L6/L9"/>
    <property type="match status" value="1"/>
</dbReference>
<organism evidence="6 7">
    <name type="scientific">Hermanssonia centrifuga</name>
    <dbReference type="NCBI Taxonomy" id="98765"/>
    <lineage>
        <taxon>Eukaryota</taxon>
        <taxon>Fungi</taxon>
        <taxon>Dikarya</taxon>
        <taxon>Basidiomycota</taxon>
        <taxon>Agaricomycotina</taxon>
        <taxon>Agaricomycetes</taxon>
        <taxon>Polyporales</taxon>
        <taxon>Meruliaceae</taxon>
        <taxon>Hermanssonia</taxon>
    </lineage>
</organism>
<dbReference type="PRINTS" id="PR00059">
    <property type="entry name" value="RIBOSOMALL6"/>
</dbReference>
<dbReference type="EMBL" id="SGPJ01000021">
    <property type="protein sequence ID" value="THH01577.1"/>
    <property type="molecule type" value="Genomic_DNA"/>
</dbReference>
<protein>
    <recommendedName>
        <fullName evidence="5">Large ribosomal subunit protein uL6 alpha-beta domain-containing protein</fullName>
    </recommendedName>
</protein>
<dbReference type="Proteomes" id="UP000309038">
    <property type="component" value="Unassembled WGS sequence"/>
</dbReference>
<dbReference type="Gene3D" id="3.90.930.12">
    <property type="entry name" value="Ribosomal protein L6, alpha-beta domain"/>
    <property type="match status" value="2"/>
</dbReference>
<evidence type="ECO:0000256" key="4">
    <source>
        <dbReference type="RuleBase" id="RU003869"/>
    </source>
</evidence>
<comment type="similarity">
    <text evidence="1 4">Belongs to the universal ribosomal protein uL6 family.</text>
</comment>
<evidence type="ECO:0000313" key="6">
    <source>
        <dbReference type="EMBL" id="THH01577.1"/>
    </source>
</evidence>
<sequence length="222" mass="24339">MLPRLTQLGAFVRRGISTAGPIPESARIPGNYISNIGKQYIKLPPSVTVSQSPKAISVAGPLGTTDVPHPPFVKFHYLDPQTLAVTVEKPAVKKQRAIWGLTRTLIANAVTGMSEGFSTPLNFVGVGYRAAMEDDPRGKRPGFTGQRLNMKLGFSHNVYVPVPDHIQCEVVTPTKIMLGCTDKQKMGLFAAQLRSWRKPEPYKGKGIFVGAERVRMKTVKKK</sequence>
<evidence type="ECO:0000256" key="3">
    <source>
        <dbReference type="ARBA" id="ARBA00023274"/>
    </source>
</evidence>
<keyword evidence="7" id="KW-1185">Reference proteome</keyword>
<dbReference type="PANTHER" id="PTHR11655:SF14">
    <property type="entry name" value="LARGE RIBOSOMAL SUBUNIT PROTEIN UL6M"/>
    <property type="match status" value="1"/>
</dbReference>
<dbReference type="Pfam" id="PF00347">
    <property type="entry name" value="Ribosomal_L6"/>
    <property type="match status" value="1"/>
</dbReference>
<dbReference type="InterPro" id="IPR020040">
    <property type="entry name" value="Ribosomal_uL6_a/b-dom"/>
</dbReference>
<dbReference type="SUPFAM" id="SSF56053">
    <property type="entry name" value="Ribosomal protein L6"/>
    <property type="match status" value="2"/>
</dbReference>
<gene>
    <name evidence="6" type="ORF">EW026_g1162</name>
</gene>
<proteinExistence type="inferred from homology"/>